<accession>A0ABX8KVF2</accession>
<dbReference type="PROSITE" id="PS51935">
    <property type="entry name" value="NLPC_P60"/>
    <property type="match status" value="1"/>
</dbReference>
<feature type="region of interest" description="Disordered" evidence="6">
    <location>
        <begin position="1496"/>
        <end position="1517"/>
    </location>
</feature>
<keyword evidence="1" id="KW-1188">Viral release from host cell</keyword>
<keyword evidence="5" id="KW-0175">Coiled coil</keyword>
<dbReference type="InterPro" id="IPR000064">
    <property type="entry name" value="NLP_P60_dom"/>
</dbReference>
<feature type="coiled-coil region" evidence="5">
    <location>
        <begin position="568"/>
        <end position="595"/>
    </location>
</feature>
<organism evidence="8 9">
    <name type="scientific">Corynebacterium coyleae</name>
    <dbReference type="NCBI Taxonomy" id="53374"/>
    <lineage>
        <taxon>Bacteria</taxon>
        <taxon>Bacillati</taxon>
        <taxon>Actinomycetota</taxon>
        <taxon>Actinomycetes</taxon>
        <taxon>Mycobacteriales</taxon>
        <taxon>Corynebacteriaceae</taxon>
        <taxon>Corynebacterium</taxon>
    </lineage>
</organism>
<evidence type="ECO:0000256" key="3">
    <source>
        <dbReference type="ARBA" id="ARBA00022801"/>
    </source>
</evidence>
<keyword evidence="4" id="KW-0788">Thiol protease</keyword>
<evidence type="ECO:0000313" key="9">
    <source>
        <dbReference type="Proteomes" id="UP000683520"/>
    </source>
</evidence>
<reference evidence="8 9" key="1">
    <citation type="submission" date="2021-06" db="EMBL/GenBank/DDBJ databases">
        <title>FDA dAtabase for Regulatory Grade micrObial Sequences (FDA-ARGOS): Supporting development and validation of Infectious Disease Dx tests.</title>
        <authorList>
            <person name="Sproer C."/>
            <person name="Gronow S."/>
            <person name="Severitt S."/>
            <person name="Schroder I."/>
            <person name="Tallon L."/>
            <person name="Sadzewicz L."/>
            <person name="Zhao X."/>
            <person name="Boylan J."/>
            <person name="Ott S."/>
            <person name="Bowen H."/>
            <person name="Vavikolanu K."/>
            <person name="Mehta A."/>
            <person name="Aluvathingal J."/>
            <person name="Nadendla S."/>
            <person name="Lowell S."/>
            <person name="Myers T."/>
            <person name="Yan Y."/>
        </authorList>
    </citation>
    <scope>NUCLEOTIDE SEQUENCE [LARGE SCALE GENOMIC DNA]</scope>
    <source>
        <strain evidence="8 9">FDAARGOS 1425</strain>
    </source>
</reference>
<evidence type="ECO:0000256" key="2">
    <source>
        <dbReference type="ARBA" id="ARBA00022670"/>
    </source>
</evidence>
<dbReference type="Gene3D" id="3.90.1720.10">
    <property type="entry name" value="endopeptidase domain like (from Nostoc punctiforme)"/>
    <property type="match status" value="1"/>
</dbReference>
<feature type="coiled-coil region" evidence="5">
    <location>
        <begin position="1702"/>
        <end position="1729"/>
    </location>
</feature>
<dbReference type="PANTHER" id="PTHR37813">
    <property type="entry name" value="FELS-2 PROPHAGE PROTEIN"/>
    <property type="match status" value="1"/>
</dbReference>
<feature type="coiled-coil region" evidence="5">
    <location>
        <begin position="971"/>
        <end position="998"/>
    </location>
</feature>
<proteinExistence type="predicted"/>
<evidence type="ECO:0000313" key="8">
    <source>
        <dbReference type="EMBL" id="QXB17895.1"/>
    </source>
</evidence>
<evidence type="ECO:0000256" key="5">
    <source>
        <dbReference type="SAM" id="Coils"/>
    </source>
</evidence>
<keyword evidence="2" id="KW-0645">Protease</keyword>
<feature type="domain" description="NlpC/P60" evidence="7">
    <location>
        <begin position="1099"/>
        <end position="1238"/>
    </location>
</feature>
<sequence>MAGGKIDILVEPDTRGFVPKMESGLKGAIGAAGKLGAALGVAMGGVEAARTVVQVGKEFETELNTMRAVSQATAEQIEAITQRARELGNDTSLTATSASDAAAAMTELAKGGFSVEEAMAAAKGTLQLASAAQTDAASAATIQSQALQAFALDASEAARVSDILAGAANASSAQIGDVANALQQSGAVAHQFGVSIDDTATAIAMFANAGITGSDAGTLLKTALLSLANQGKPAQAAIEELGLTVYNAQGQFVGLPVLMGQLKDAAQRMTPEAYQAATATLFGSDAMRMAGVAAQQGKEGFDALSEAVTRQGQAAEVAKAQTHGLPGALERLENTVEDVALATYESLAGTMVAGVDLATAAIGTFGDYAESAINGLKTAVEVAGDVFAPLEGTVKTTGNALQGLAGPIVGAAAAFAVFKRLDIPSHLGVARESAKGFGDMMEIHTLLARKNGVELTRMGAALAVVESKHKSIALMADSARRASAPMRNLGANTKRWATEMKGLSRTATMARGNLLLLGGAAKGAAAGGFSLLRSGVSGVVNAMGGPFNIAMMGGAALIGAFVQSSQTASTIQDRLAEASRNAAEAQQELQTAVAGTTGALNEQGLAAASKIADAEMAQLTAIGEQMNSSFNIIQAPDLSWWQQGFWNKEFNEYRSHVNETKQAYDALKSAAGELKIPMDDLGRVVAAGGAQFEDLMAHLDAGGEASQRAAAQLRQVKTELDEQVLAAQRVSPAAAQIEAGMQVLADSSSAAEERLNALKQVLQAMGMLPASTQDAMMNLAKTVDQVSESAAGAIIGGEGLGETLFDQSGKLEATDKNAQSLHASLMSISDGFLQSVAAGNDAEQAYGLVEAGLANLASAYELTDPQIESLRQQYALMPEVVETLVKLEGADSVETEIAVVWALMQDLPEGQSVELNVLSEEAQEQLRQLGVQLGETPDEHTTRIEAPTEEARKNVDTFIKDVETELGKKKEAKIEADASQAKKEIDDVQRRLGGLRDKEITITTRQRTVVSNAPGRASGGRAPGLATGGVATGYRLPTTGPGTEIVDGFVGVDAAGSPLARLDAGEWVINRASSDKYDAELAAINQGVFPKLPGFATGGVVSSSEIKRTLAFLDGTPYYMGGWSAGGVDCSGGVSATVNVYRGEDPFASRMSTVTEGQWLAERGAVPGKGGAGDITIGWWDRGGGANGHTAMQLADGTFIESGGNTGGGFTIGRTAGPLEGRGFTDWAHFPDADKVADSVDALVETASSASGVHVSSSPSGAHVSWGAADRTFDVISALFGAQLYDQGGYLPHGGVAMNLSGKPEPVLTDGQWAQFGEFARSMRAVAAELPAVVDGFKQASKNLDSTAAGLEAIAPKDGSRSIADAPTSAFDVVDDLTNSFAVAAGNYHANPTRFGLGVGGALLPEVFGGLRDAERGLADTRQAAKDGMDEIAERERELAEAREALAELDAQDGGYDKQTKRRIEDAEKAVVRAKNDKKPSAEKIADAEERLRRAREDAAEKLDAQDKKRARDRDKAADTVIKAEKNLDVARTGTAQLAAQIGAGQITMAIEAAKAVYALGKVVYETINKIAEWIIEKINNVEAARLETLTQSVEMMDKLARGMDEARNQLTQLRMGAVNALLAEQQAQWQLGQARANYTQTQLRGIVDVANARAKVTSAELGSLRVIGTSVDDMWARTIAGLKTGKLTFGETMDAVAGSVREKLALEAETHKTQAEALKANADAALQLLDSSKAAAKAALSAKSATALLSAQAGRLKAMTTIGDGSLSTPAAMRMQRVTQLLAESADWTARDYKELKIEESRRYRAAAAQAKAEAMRILKEHFGGTPEYGKYVSEIEQVMSRAGHYGFWNSTEDAQKVIEAALKNTSLGRAVQDLETQQVEQQIADYEKALAETKVEVGNLAIDAQYAPSEAKARGDLATAEQQVSYFTSMAEYYRTSDEGVKTALKELMDFNRSQSTTLSEQTTKQVNELQSIAKTAENIYNTLPPGGFNYDLPGAAPLPPSRLPHTWGSELAAAMGHAALRDVDITRVAQTAINQTDIPQIGARYSTREEVEAARRTRDEQMRAAIENEIATTREQQLAAQMDRRFAAIERNMLPDLTINLPGTEYMRTEDVAREMQDQLSAVGRRVTILEGKNGANYYKTRM</sequence>
<evidence type="ECO:0000256" key="6">
    <source>
        <dbReference type="SAM" id="MobiDB-lite"/>
    </source>
</evidence>
<evidence type="ECO:0000259" key="7">
    <source>
        <dbReference type="PROSITE" id="PS51935"/>
    </source>
</evidence>
<name>A0ABX8KVF2_9CORY</name>
<protein>
    <submittedName>
        <fullName evidence="8">Phage tail tape measure protein</fullName>
    </submittedName>
</protein>
<dbReference type="PANTHER" id="PTHR37813:SF1">
    <property type="entry name" value="FELS-2 PROPHAGE PROTEIN"/>
    <property type="match status" value="1"/>
</dbReference>
<evidence type="ECO:0000256" key="1">
    <source>
        <dbReference type="ARBA" id="ARBA00022612"/>
    </source>
</evidence>
<gene>
    <name evidence="8" type="ORF">I6L55_08315</name>
</gene>
<dbReference type="InterPro" id="IPR010090">
    <property type="entry name" value="Phage_tape_meas"/>
</dbReference>
<dbReference type="GeneID" id="92750181"/>
<dbReference type="EMBL" id="CP077302">
    <property type="protein sequence ID" value="QXB17895.1"/>
    <property type="molecule type" value="Genomic_DNA"/>
</dbReference>
<keyword evidence="3" id="KW-0378">Hydrolase</keyword>
<dbReference type="Proteomes" id="UP000683520">
    <property type="component" value="Chromosome"/>
</dbReference>
<dbReference type="Pfam" id="PF10145">
    <property type="entry name" value="PhageMin_Tail"/>
    <property type="match status" value="1"/>
</dbReference>
<dbReference type="NCBIfam" id="TIGR01760">
    <property type="entry name" value="tape_meas_TP901"/>
    <property type="match status" value="1"/>
</dbReference>
<dbReference type="RefSeq" id="WP_092101791.1">
    <property type="nucleotide sequence ID" value="NZ_CP047198.1"/>
</dbReference>
<keyword evidence="9" id="KW-1185">Reference proteome</keyword>
<evidence type="ECO:0000256" key="4">
    <source>
        <dbReference type="ARBA" id="ARBA00022807"/>
    </source>
</evidence>